<accession>A0ACC1T9S7</accession>
<gene>
    <name evidence="1" type="ORF">NM688_g1905</name>
</gene>
<proteinExistence type="predicted"/>
<comment type="caution">
    <text evidence="1">The sequence shown here is derived from an EMBL/GenBank/DDBJ whole genome shotgun (WGS) entry which is preliminary data.</text>
</comment>
<dbReference type="EMBL" id="JANHOG010000223">
    <property type="protein sequence ID" value="KAJ3556658.1"/>
    <property type="molecule type" value="Genomic_DNA"/>
</dbReference>
<evidence type="ECO:0000313" key="2">
    <source>
        <dbReference type="Proteomes" id="UP001148662"/>
    </source>
</evidence>
<dbReference type="Proteomes" id="UP001148662">
    <property type="component" value="Unassembled WGS sequence"/>
</dbReference>
<name>A0ACC1T9S7_9APHY</name>
<reference evidence="1" key="1">
    <citation type="submission" date="2022-07" db="EMBL/GenBank/DDBJ databases">
        <title>Genome Sequence of Phlebia brevispora.</title>
        <authorList>
            <person name="Buettner E."/>
        </authorList>
    </citation>
    <scope>NUCLEOTIDE SEQUENCE</scope>
    <source>
        <strain evidence="1">MPL23</strain>
    </source>
</reference>
<keyword evidence="2" id="KW-1185">Reference proteome</keyword>
<sequence length="594" mass="65740">MVLVVLLCKGMQNPRLVHLQFSQDLVPFSHSNAGRNFSQLGTPEFLVLDISYKAQWSWRTSSSCKALLLTVMAATHWTWAYLSVCAIVALSVVRAIHKAARLRGTMPPGPPGLPLLGNALQVGASSWLQFTQWKEKYGPIISLNLAGQPVILINNANIAADLLDRRSKTYSSRPRFILAGEVLTRGMFAPLLQANNLWRRMRRAFHDGIGTNILASRSIHSLQESVAAALVSHILHEPARFEQHFLFASASTMLHMVYGWPLSRIETEGAPVIAGTDNLVHRIAQASAPGVQLVEMFPPLSSLPECVAGWKKNGRLAFEKNSAMYVQLMESVKKDIHAGIAEPCLGARLVKDEKYGMSMLEQAWTAGTALIAGTDTTAAAMQVFILAMLLHPSTMQKAQQEIDSVVGRERLPVMADWQQLPYIQAVVREVLRWRPIAPLGAPHVSSRDDWYAGYFIPKGTIMIQNVWAINRDPDYFPDFDTFRPERYLDPACPGNLIDVMPQTHGYGHTSFGAGRRIRPGRELANQSLFLACATLLWAFDIQPAVHENGQPILPSSTECVDKGLFVQPAPFQCKFLPRETEVPGIIQAAARQDG</sequence>
<evidence type="ECO:0000313" key="1">
    <source>
        <dbReference type="EMBL" id="KAJ3556658.1"/>
    </source>
</evidence>
<protein>
    <submittedName>
        <fullName evidence="1">Uncharacterized protein</fullName>
    </submittedName>
</protein>
<organism evidence="1 2">
    <name type="scientific">Phlebia brevispora</name>
    <dbReference type="NCBI Taxonomy" id="194682"/>
    <lineage>
        <taxon>Eukaryota</taxon>
        <taxon>Fungi</taxon>
        <taxon>Dikarya</taxon>
        <taxon>Basidiomycota</taxon>
        <taxon>Agaricomycotina</taxon>
        <taxon>Agaricomycetes</taxon>
        <taxon>Polyporales</taxon>
        <taxon>Meruliaceae</taxon>
        <taxon>Phlebia</taxon>
    </lineage>
</organism>